<dbReference type="Gene3D" id="1.10.4200.10">
    <property type="entry name" value="Triphosphoribosyl-dephospho-CoA protein"/>
    <property type="match status" value="1"/>
</dbReference>
<keyword evidence="2 5" id="KW-0808">Transferase</keyword>
<dbReference type="InterPro" id="IPR017551">
    <property type="entry name" value="TriPribosyl-deP-CoA_syn_CitG"/>
</dbReference>
<keyword evidence="7" id="KW-1185">Reference proteome</keyword>
<dbReference type="EMBL" id="CP017697">
    <property type="protein sequence ID" value="ATO42865.1"/>
    <property type="molecule type" value="Genomic_DNA"/>
</dbReference>
<comment type="similarity">
    <text evidence="5">Belongs to the CitG/MdcB family.</text>
</comment>
<dbReference type="NCBIfam" id="TIGR03125">
    <property type="entry name" value="citrate_citG"/>
    <property type="match status" value="1"/>
</dbReference>
<evidence type="ECO:0000256" key="5">
    <source>
        <dbReference type="HAMAP-Rule" id="MF_00397"/>
    </source>
</evidence>
<dbReference type="HAMAP" id="MF_00397">
    <property type="entry name" value="CitG"/>
    <property type="match status" value="1"/>
</dbReference>
<evidence type="ECO:0000313" key="6">
    <source>
        <dbReference type="EMBL" id="ATO42865.1"/>
    </source>
</evidence>
<gene>
    <name evidence="5" type="primary">citG</name>
    <name evidence="6" type="ORF">LC20004_02540</name>
</gene>
<dbReference type="GO" id="GO:0046917">
    <property type="term" value="F:triphosphoribosyl-dephospho-CoA synthase activity"/>
    <property type="evidence" value="ECO:0007669"/>
    <property type="project" value="UniProtKB-UniRule"/>
</dbReference>
<evidence type="ECO:0000256" key="2">
    <source>
        <dbReference type="ARBA" id="ARBA00022679"/>
    </source>
</evidence>
<evidence type="ECO:0000313" key="7">
    <source>
        <dbReference type="Proteomes" id="UP000223559"/>
    </source>
</evidence>
<dbReference type="RefSeq" id="WP_010013352.1">
    <property type="nucleotide sequence ID" value="NZ_AEOS01000142.1"/>
</dbReference>
<comment type="catalytic activity">
    <reaction evidence="1 5">
        <text>3'-dephospho-CoA + ATP = 2'-(5''-triphospho-alpha-D-ribosyl)-3'-dephospho-CoA + adenine</text>
        <dbReference type="Rhea" id="RHEA:15117"/>
        <dbReference type="ChEBI" id="CHEBI:16708"/>
        <dbReference type="ChEBI" id="CHEBI:30616"/>
        <dbReference type="ChEBI" id="CHEBI:57328"/>
        <dbReference type="ChEBI" id="CHEBI:61378"/>
        <dbReference type="EC" id="2.4.2.52"/>
    </reaction>
</comment>
<dbReference type="NCBIfam" id="NF002315">
    <property type="entry name" value="PRK01237.1"/>
    <property type="match status" value="1"/>
</dbReference>
<dbReference type="OrthoDB" id="114886at2"/>
<protein>
    <recommendedName>
        <fullName evidence="5">Probable 2-(5''-triphosphoribosyl)-3'-dephosphocoenzyme-A synthase</fullName>
        <shortName evidence="5">2-(5''-triphosphoribosyl)-3'-dephospho-CoA synthase</shortName>
        <ecNumber evidence="5">2.4.2.52</ecNumber>
    </recommendedName>
</protein>
<dbReference type="PANTHER" id="PTHR30201:SF2">
    <property type="entry name" value="2-(5''-TRIPHOSPHORIBOSYL)-3'-DEPHOSPHOCOENZYME-A SYNTHASE"/>
    <property type="match status" value="1"/>
</dbReference>
<evidence type="ECO:0000256" key="3">
    <source>
        <dbReference type="ARBA" id="ARBA00022741"/>
    </source>
</evidence>
<dbReference type="PANTHER" id="PTHR30201">
    <property type="entry name" value="TRIPHOSPHORIBOSYL-DEPHOSPHO-COA SYNTHASE"/>
    <property type="match status" value="1"/>
</dbReference>
<keyword evidence="4 5" id="KW-0067">ATP-binding</keyword>
<organism evidence="6 7">
    <name type="scientific">Loigolactobacillus coryniformis subsp. torquens DSM 20004 = KCTC 3535</name>
    <dbReference type="NCBI Taxonomy" id="1423822"/>
    <lineage>
        <taxon>Bacteria</taxon>
        <taxon>Bacillati</taxon>
        <taxon>Bacillota</taxon>
        <taxon>Bacilli</taxon>
        <taxon>Lactobacillales</taxon>
        <taxon>Lactobacillaceae</taxon>
        <taxon>Loigolactobacillus</taxon>
    </lineage>
</organism>
<dbReference type="EC" id="2.4.2.52" evidence="5"/>
<dbReference type="Proteomes" id="UP000223559">
    <property type="component" value="Chromosome"/>
</dbReference>
<accession>A0A2D1KL34</accession>
<dbReference type="Pfam" id="PF01874">
    <property type="entry name" value="CitG"/>
    <property type="match status" value="1"/>
</dbReference>
<dbReference type="InterPro" id="IPR002736">
    <property type="entry name" value="CitG"/>
</dbReference>
<dbReference type="GO" id="GO:0005524">
    <property type="term" value="F:ATP binding"/>
    <property type="evidence" value="ECO:0007669"/>
    <property type="project" value="UniProtKB-KW"/>
</dbReference>
<proteinExistence type="inferred from homology"/>
<name>A0A2D1KL34_9LACO</name>
<dbReference type="GO" id="GO:0051191">
    <property type="term" value="P:prosthetic group biosynthetic process"/>
    <property type="evidence" value="ECO:0007669"/>
    <property type="project" value="TreeGrafter"/>
</dbReference>
<reference evidence="6 7" key="1">
    <citation type="submission" date="2016-10" db="EMBL/GenBank/DDBJ databases">
        <title>The whole genome sequencing and assembly of L. cotyniformis subsp. torquens DSM 20004 strain.</title>
        <authorList>
            <person name="Park M.-K."/>
            <person name="Lee Y.-J."/>
            <person name="Yi H."/>
            <person name="Bahn Y.-S."/>
            <person name="Kim J.F."/>
            <person name="Lee D.-W."/>
        </authorList>
    </citation>
    <scope>NUCLEOTIDE SEQUENCE [LARGE SCALE GENOMIC DNA]</scope>
    <source>
        <strain evidence="6 7">DSM 20004</strain>
    </source>
</reference>
<evidence type="ECO:0000256" key="1">
    <source>
        <dbReference type="ARBA" id="ARBA00001210"/>
    </source>
</evidence>
<sequence length="290" mass="31813">MLTVESNAKRITQNALKALLYEVSVTPKPGLVDPHSHGAHPDMTVFTFIDSSLSLEHYFYECAMMGLQFNGANLPQLFQKIRPLGVQAEETMFSATKQVNTHKGAIFSLGVAVAAVGYLERTNHQINATVIRATIQAMLIDLVKTDFKNLASKPQTMLTAGEHHFLKYGKSGIRGEAQAGFPVVFESALPFLLNQSSGSINERLLDTLMIIAQISEDSNLIKRAGDPAILTWLRTQTTHFFALGGSQTVRGKKFLKQLDLVFTDKHLSLGGSADLLILTIFLALTLNNII</sequence>
<evidence type="ECO:0000256" key="4">
    <source>
        <dbReference type="ARBA" id="ARBA00022840"/>
    </source>
</evidence>
<dbReference type="KEGG" id="lcy:LC20004_02540"/>
<dbReference type="AlphaFoldDB" id="A0A2D1KL34"/>
<keyword evidence="3 5" id="KW-0547">Nucleotide-binding</keyword>